<feature type="compositionally biased region" description="Polar residues" evidence="13">
    <location>
        <begin position="5356"/>
        <end position="5366"/>
    </location>
</feature>
<accession>A0A3P8YXL1</accession>
<feature type="region of interest" description="Disordered" evidence="13">
    <location>
        <begin position="6840"/>
        <end position="6871"/>
    </location>
</feature>
<feature type="compositionally biased region" description="Polar residues" evidence="13">
    <location>
        <begin position="6154"/>
        <end position="6165"/>
    </location>
</feature>
<feature type="region of interest" description="Disordered" evidence="13">
    <location>
        <begin position="3425"/>
        <end position="3776"/>
    </location>
</feature>
<feature type="region of interest" description="Disordered" evidence="13">
    <location>
        <begin position="1163"/>
        <end position="1182"/>
    </location>
</feature>
<feature type="region of interest" description="Disordered" evidence="13">
    <location>
        <begin position="5350"/>
        <end position="5370"/>
    </location>
</feature>
<feature type="region of interest" description="Disordered" evidence="13">
    <location>
        <begin position="1295"/>
        <end position="1457"/>
    </location>
</feature>
<feature type="region of interest" description="Disordered" evidence="13">
    <location>
        <begin position="6000"/>
        <end position="6040"/>
    </location>
</feature>
<evidence type="ECO:0000256" key="5">
    <source>
        <dbReference type="ARBA" id="ARBA00022837"/>
    </source>
</evidence>
<dbReference type="GO" id="GO:0098882">
    <property type="term" value="F:structural constituent of presynaptic active zone"/>
    <property type="evidence" value="ECO:0007669"/>
    <property type="project" value="TreeGrafter"/>
</dbReference>
<feature type="domain" description="PDZ" evidence="15">
    <location>
        <begin position="6969"/>
        <end position="7063"/>
    </location>
</feature>
<reference evidence="16" key="2">
    <citation type="submission" date="2020-02" db="EMBL/GenBank/DDBJ databases">
        <title>Esox lucius (northern pike) genome, fEsoLuc1, primary haplotype.</title>
        <authorList>
            <person name="Myers G."/>
            <person name="Karagic N."/>
            <person name="Meyer A."/>
            <person name="Pippel M."/>
            <person name="Reichard M."/>
            <person name="Winkler S."/>
            <person name="Tracey A."/>
            <person name="Sims Y."/>
            <person name="Howe K."/>
            <person name="Rhie A."/>
            <person name="Formenti G."/>
            <person name="Durbin R."/>
            <person name="Fedrigo O."/>
            <person name="Jarvis E.D."/>
        </authorList>
    </citation>
    <scope>NUCLEOTIDE SEQUENCE [LARGE SCALE GENOMIC DNA]</scope>
</reference>
<feature type="region of interest" description="Disordered" evidence="13">
    <location>
        <begin position="1770"/>
        <end position="1847"/>
    </location>
</feature>
<keyword evidence="17" id="KW-1185">Reference proteome</keyword>
<feature type="region of interest" description="Disordered" evidence="13">
    <location>
        <begin position="3837"/>
        <end position="3869"/>
    </location>
</feature>
<feature type="compositionally biased region" description="Basic and acidic residues" evidence="13">
    <location>
        <begin position="3575"/>
        <end position="3585"/>
    </location>
</feature>
<dbReference type="SUPFAM" id="SSF57903">
    <property type="entry name" value="FYVE/PHD zinc finger"/>
    <property type="match status" value="8"/>
</dbReference>
<keyword evidence="7" id="KW-0966">Cell projection</keyword>
<dbReference type="InterPro" id="IPR001478">
    <property type="entry name" value="PDZ"/>
</dbReference>
<feature type="compositionally biased region" description="Polar residues" evidence="13">
    <location>
        <begin position="2812"/>
        <end position="2849"/>
    </location>
</feature>
<dbReference type="GO" id="GO:0098982">
    <property type="term" value="C:GABA-ergic synapse"/>
    <property type="evidence" value="ECO:0007669"/>
    <property type="project" value="TreeGrafter"/>
</dbReference>
<dbReference type="FunFam" id="2.60.40.150:FF:000149">
    <property type="entry name" value="Piccolo presynaptic cytomatrix protein"/>
    <property type="match status" value="1"/>
</dbReference>
<keyword evidence="4" id="KW-0862">Zinc</keyword>
<feature type="compositionally biased region" description="Basic and acidic residues" evidence="13">
    <location>
        <begin position="3435"/>
        <end position="3445"/>
    </location>
</feature>
<feature type="compositionally biased region" description="Low complexity" evidence="13">
    <location>
        <begin position="7136"/>
        <end position="7154"/>
    </location>
</feature>
<feature type="region of interest" description="Disordered" evidence="13">
    <location>
        <begin position="1470"/>
        <end position="1551"/>
    </location>
</feature>
<feature type="region of interest" description="Disordered" evidence="13">
    <location>
        <begin position="57"/>
        <end position="213"/>
    </location>
</feature>
<evidence type="ECO:0000313" key="17">
    <source>
        <dbReference type="Proteomes" id="UP000265140"/>
    </source>
</evidence>
<organism evidence="16 17">
    <name type="scientific">Esox lucius</name>
    <name type="common">Northern pike</name>
    <dbReference type="NCBI Taxonomy" id="8010"/>
    <lineage>
        <taxon>Eukaryota</taxon>
        <taxon>Metazoa</taxon>
        <taxon>Chordata</taxon>
        <taxon>Craniata</taxon>
        <taxon>Vertebrata</taxon>
        <taxon>Euteleostomi</taxon>
        <taxon>Actinopterygii</taxon>
        <taxon>Neopterygii</taxon>
        <taxon>Teleostei</taxon>
        <taxon>Protacanthopterygii</taxon>
        <taxon>Esociformes</taxon>
        <taxon>Esocidae</taxon>
        <taxon>Esox</taxon>
    </lineage>
</organism>
<dbReference type="Gene3D" id="2.30.42.10">
    <property type="match status" value="1"/>
</dbReference>
<feature type="compositionally biased region" description="Low complexity" evidence="13">
    <location>
        <begin position="3471"/>
        <end position="3483"/>
    </location>
</feature>
<feature type="compositionally biased region" description="Low complexity" evidence="13">
    <location>
        <begin position="4288"/>
        <end position="4300"/>
    </location>
</feature>
<feature type="region of interest" description="Disordered" evidence="13">
    <location>
        <begin position="2960"/>
        <end position="3037"/>
    </location>
</feature>
<dbReference type="PANTHER" id="PTHR14113:SF6">
    <property type="entry name" value="PROTEIN PICCOLO"/>
    <property type="match status" value="1"/>
</dbReference>
<feature type="compositionally biased region" description="Polar residues" evidence="13">
    <location>
        <begin position="1058"/>
        <end position="1070"/>
    </location>
</feature>
<feature type="compositionally biased region" description="Basic and acidic residues" evidence="13">
    <location>
        <begin position="3384"/>
        <end position="3393"/>
    </location>
</feature>
<evidence type="ECO:0000259" key="15">
    <source>
        <dbReference type="PROSITE" id="PS50106"/>
    </source>
</evidence>
<name>A0A3P8YXL1_ESOLU</name>
<dbReference type="SUPFAM" id="SSF50156">
    <property type="entry name" value="PDZ domain-like"/>
    <property type="match status" value="1"/>
</dbReference>
<dbReference type="Gene3D" id="3.30.40.10">
    <property type="entry name" value="Zinc/RING finger domain, C3HC4 (zinc finger)"/>
    <property type="match status" value="8"/>
</dbReference>
<evidence type="ECO:0000256" key="1">
    <source>
        <dbReference type="ARBA" id="ARBA00022723"/>
    </source>
</evidence>
<feature type="region of interest" description="Disordered" evidence="13">
    <location>
        <begin position="2094"/>
        <end position="2174"/>
    </location>
</feature>
<feature type="compositionally biased region" description="Polar residues" evidence="13">
    <location>
        <begin position="1710"/>
        <end position="1722"/>
    </location>
</feature>
<feature type="compositionally biased region" description="Low complexity" evidence="13">
    <location>
        <begin position="3491"/>
        <end position="3501"/>
    </location>
</feature>
<dbReference type="GO" id="GO:0005544">
    <property type="term" value="F:calcium-dependent phospholipid binding"/>
    <property type="evidence" value="ECO:0007669"/>
    <property type="project" value="UniProtKB-KW"/>
</dbReference>
<feature type="compositionally biased region" description="Polar residues" evidence="13">
    <location>
        <begin position="1210"/>
        <end position="1222"/>
    </location>
</feature>
<dbReference type="InterPro" id="IPR052098">
    <property type="entry name" value="Presynaptic_Scaffold_Bsn/Pclo"/>
</dbReference>
<feature type="region of interest" description="Disordered" evidence="13">
    <location>
        <begin position="3981"/>
        <end position="4019"/>
    </location>
</feature>
<feature type="compositionally biased region" description="Polar residues" evidence="13">
    <location>
        <begin position="6794"/>
        <end position="6804"/>
    </location>
</feature>
<evidence type="ECO:0000259" key="14">
    <source>
        <dbReference type="PROSITE" id="PS50004"/>
    </source>
</evidence>
<evidence type="ECO:0000256" key="13">
    <source>
        <dbReference type="SAM" id="MobiDB-lite"/>
    </source>
</evidence>
<dbReference type="PROSITE" id="PS50004">
    <property type="entry name" value="C2"/>
    <property type="match status" value="2"/>
</dbReference>
<reference evidence="16" key="3">
    <citation type="submission" date="2025-08" db="UniProtKB">
        <authorList>
            <consortium name="Ensembl"/>
        </authorList>
    </citation>
    <scope>IDENTIFICATION</scope>
</reference>
<feature type="compositionally biased region" description="Low complexity" evidence="13">
    <location>
        <begin position="2648"/>
        <end position="2658"/>
    </location>
</feature>
<dbReference type="PANTHER" id="PTHR14113">
    <property type="entry name" value="PICCOLO/BASSOON"/>
    <property type="match status" value="1"/>
</dbReference>
<feature type="compositionally biased region" description="Polar residues" evidence="13">
    <location>
        <begin position="4645"/>
        <end position="4663"/>
    </location>
</feature>
<feature type="compositionally biased region" description="Basic and acidic residues" evidence="13">
    <location>
        <begin position="2114"/>
        <end position="2130"/>
    </location>
</feature>
<feature type="compositionally biased region" description="Pro residues" evidence="13">
    <location>
        <begin position="363"/>
        <end position="373"/>
    </location>
</feature>
<keyword evidence="3" id="KW-0863">Zinc-finger</keyword>
<dbReference type="Gene3D" id="2.60.40.150">
    <property type="entry name" value="C2 domain"/>
    <property type="match status" value="2"/>
</dbReference>
<feature type="compositionally biased region" description="Basic and acidic residues" evidence="13">
    <location>
        <begin position="3691"/>
        <end position="3702"/>
    </location>
</feature>
<feature type="compositionally biased region" description="Basic and acidic residues" evidence="13">
    <location>
        <begin position="2988"/>
        <end position="3005"/>
    </location>
</feature>
<feature type="region of interest" description="Disordered" evidence="13">
    <location>
        <begin position="989"/>
        <end position="1070"/>
    </location>
</feature>
<feature type="compositionally biased region" description="Basic and acidic residues" evidence="13">
    <location>
        <begin position="3854"/>
        <end position="3863"/>
    </location>
</feature>
<feature type="compositionally biased region" description="Polar residues" evidence="13">
    <location>
        <begin position="6327"/>
        <end position="6348"/>
    </location>
</feature>
<feature type="compositionally biased region" description="Basic and acidic residues" evidence="13">
    <location>
        <begin position="911"/>
        <end position="923"/>
    </location>
</feature>
<feature type="compositionally biased region" description="Basic and acidic residues" evidence="13">
    <location>
        <begin position="254"/>
        <end position="274"/>
    </location>
</feature>
<dbReference type="GeneTree" id="ENSGT00620000087961"/>
<dbReference type="Pfam" id="PF05715">
    <property type="entry name" value="zf-piccolo"/>
    <property type="match status" value="8"/>
</dbReference>
<evidence type="ECO:0000256" key="2">
    <source>
        <dbReference type="ARBA" id="ARBA00022737"/>
    </source>
</evidence>
<feature type="compositionally biased region" description="Polar residues" evidence="13">
    <location>
        <begin position="2232"/>
        <end position="2246"/>
    </location>
</feature>
<feature type="region of interest" description="Disordered" evidence="13">
    <location>
        <begin position="4154"/>
        <end position="4174"/>
    </location>
</feature>
<feature type="compositionally biased region" description="Low complexity" evidence="13">
    <location>
        <begin position="2411"/>
        <end position="2421"/>
    </location>
</feature>
<feature type="compositionally biased region" description="Polar residues" evidence="13">
    <location>
        <begin position="7380"/>
        <end position="7389"/>
    </location>
</feature>
<feature type="region of interest" description="Disordered" evidence="13">
    <location>
        <begin position="4461"/>
        <end position="4487"/>
    </location>
</feature>
<feature type="compositionally biased region" description="Basic and acidic residues" evidence="13">
    <location>
        <begin position="3946"/>
        <end position="3957"/>
    </location>
</feature>
<dbReference type="SMART" id="SM00228">
    <property type="entry name" value="PDZ"/>
    <property type="match status" value="1"/>
</dbReference>
<feature type="compositionally biased region" description="Basic and acidic residues" evidence="13">
    <location>
        <begin position="1528"/>
        <end position="1539"/>
    </location>
</feature>
<feature type="compositionally biased region" description="Low complexity" evidence="13">
    <location>
        <begin position="4059"/>
        <end position="4071"/>
    </location>
</feature>
<feature type="compositionally biased region" description="Pro residues" evidence="13">
    <location>
        <begin position="170"/>
        <end position="181"/>
    </location>
</feature>
<dbReference type="InterPro" id="IPR000008">
    <property type="entry name" value="C2_dom"/>
</dbReference>
<keyword evidence="5" id="KW-0106">Calcium</keyword>
<dbReference type="GO" id="GO:1904071">
    <property type="term" value="P:presynaptic active zone assembly"/>
    <property type="evidence" value="ECO:0007669"/>
    <property type="project" value="TreeGrafter"/>
</dbReference>
<feature type="compositionally biased region" description="Acidic residues" evidence="13">
    <location>
        <begin position="3518"/>
        <end position="3530"/>
    </location>
</feature>
<feature type="compositionally biased region" description="Basic and acidic residues" evidence="13">
    <location>
        <begin position="6310"/>
        <end position="6325"/>
    </location>
</feature>
<feature type="compositionally biased region" description="Polar residues" evidence="13">
    <location>
        <begin position="7427"/>
        <end position="7439"/>
    </location>
</feature>
<feature type="compositionally biased region" description="Polar residues" evidence="13">
    <location>
        <begin position="2033"/>
        <end position="2065"/>
    </location>
</feature>
<feature type="region of interest" description="Disordered" evidence="13">
    <location>
        <begin position="2742"/>
        <end position="2942"/>
    </location>
</feature>
<feature type="compositionally biased region" description="Low complexity" evidence="13">
    <location>
        <begin position="6111"/>
        <end position="6126"/>
    </location>
</feature>
<comment type="subcellular location">
    <subcellularLocation>
        <location evidence="9">Presynaptic active zone</location>
    </subcellularLocation>
</comment>
<feature type="compositionally biased region" description="Low complexity" evidence="13">
    <location>
        <begin position="1516"/>
        <end position="1527"/>
    </location>
</feature>
<evidence type="ECO:0000256" key="3">
    <source>
        <dbReference type="ARBA" id="ARBA00022771"/>
    </source>
</evidence>
<feature type="region of interest" description="Disordered" evidence="13">
    <location>
        <begin position="7312"/>
        <end position="7439"/>
    </location>
</feature>
<feature type="compositionally biased region" description="Basic and acidic residues" evidence="13">
    <location>
        <begin position="3531"/>
        <end position="3540"/>
    </location>
</feature>
<feature type="domain" description="C2" evidence="14">
    <location>
        <begin position="7539"/>
        <end position="7664"/>
    </location>
</feature>
<feature type="compositionally biased region" description="Pro residues" evidence="13">
    <location>
        <begin position="480"/>
        <end position="491"/>
    </location>
</feature>
<proteinExistence type="predicted"/>
<evidence type="ECO:0000256" key="10">
    <source>
        <dbReference type="ARBA" id="ARBA00070121"/>
    </source>
</evidence>
<feature type="compositionally biased region" description="Low complexity" evidence="13">
    <location>
        <begin position="7409"/>
        <end position="7418"/>
    </location>
</feature>
<dbReference type="GO" id="GO:0048788">
    <property type="term" value="C:cytoskeleton of presynaptic active zone"/>
    <property type="evidence" value="ECO:0007669"/>
    <property type="project" value="TreeGrafter"/>
</dbReference>
<dbReference type="CDD" id="cd04031">
    <property type="entry name" value="C2A_RIM1alpha"/>
    <property type="match status" value="1"/>
</dbReference>
<feature type="compositionally biased region" description="Low complexity" evidence="13">
    <location>
        <begin position="6739"/>
        <end position="6758"/>
    </location>
</feature>
<feature type="compositionally biased region" description="Basic residues" evidence="13">
    <location>
        <begin position="6018"/>
        <end position="6027"/>
    </location>
</feature>
<reference evidence="16" key="4">
    <citation type="submission" date="2025-09" db="UniProtKB">
        <authorList>
            <consortium name="Ensembl"/>
        </authorList>
    </citation>
    <scope>IDENTIFICATION</scope>
</reference>
<feature type="compositionally biased region" description="Polar residues" evidence="13">
    <location>
        <begin position="1360"/>
        <end position="1382"/>
    </location>
</feature>
<feature type="coiled-coil region" evidence="12">
    <location>
        <begin position="5816"/>
        <end position="5879"/>
    </location>
</feature>
<keyword evidence="1" id="KW-0479">Metal-binding</keyword>
<keyword evidence="12" id="KW-0175">Coiled coil</keyword>
<feature type="region of interest" description="Disordered" evidence="13">
    <location>
        <begin position="686"/>
        <end position="742"/>
    </location>
</feature>
<feature type="compositionally biased region" description="Polar residues" evidence="13">
    <location>
        <begin position="924"/>
        <end position="944"/>
    </location>
</feature>
<feature type="compositionally biased region" description="Polar residues" evidence="13">
    <location>
        <begin position="126"/>
        <end position="155"/>
    </location>
</feature>
<dbReference type="InterPro" id="IPR008899">
    <property type="entry name" value="Znf_piccolo"/>
</dbReference>
<feature type="coiled-coil region" evidence="12">
    <location>
        <begin position="6232"/>
        <end position="6269"/>
    </location>
</feature>
<feature type="compositionally biased region" description="Pro residues" evidence="13">
    <location>
        <begin position="4468"/>
        <end position="4482"/>
    </location>
</feature>
<feature type="compositionally biased region" description="Acidic residues" evidence="13">
    <location>
        <begin position="6003"/>
        <end position="6014"/>
    </location>
</feature>
<evidence type="ECO:0000313" key="16">
    <source>
        <dbReference type="Ensembl" id="ENSELUP00000021306.3"/>
    </source>
</evidence>
<dbReference type="GO" id="GO:0098978">
    <property type="term" value="C:glutamatergic synapse"/>
    <property type="evidence" value="ECO:0007669"/>
    <property type="project" value="TreeGrafter"/>
</dbReference>
<feature type="compositionally biased region" description="Polar residues" evidence="13">
    <location>
        <begin position="2203"/>
        <end position="2217"/>
    </location>
</feature>
<dbReference type="GO" id="GO:0008270">
    <property type="term" value="F:zinc ion binding"/>
    <property type="evidence" value="ECO:0007669"/>
    <property type="project" value="UniProtKB-KW"/>
</dbReference>
<feature type="compositionally biased region" description="Polar residues" evidence="13">
    <location>
        <begin position="855"/>
        <end position="883"/>
    </location>
</feature>
<feature type="region of interest" description="Disordered" evidence="13">
    <location>
        <begin position="5927"/>
        <end position="5963"/>
    </location>
</feature>
<feature type="region of interest" description="Disordered" evidence="13">
    <location>
        <begin position="4567"/>
        <end position="4586"/>
    </location>
</feature>
<feature type="region of interest" description="Disordered" evidence="13">
    <location>
        <begin position="1642"/>
        <end position="1750"/>
    </location>
</feature>
<feature type="compositionally biased region" description="Polar residues" evidence="13">
    <location>
        <begin position="6080"/>
        <end position="6093"/>
    </location>
</feature>
<feature type="compositionally biased region" description="Basic and acidic residues" evidence="13">
    <location>
        <begin position="7312"/>
        <end position="7321"/>
    </location>
</feature>
<feature type="region of interest" description="Disordered" evidence="13">
    <location>
        <begin position="6142"/>
        <end position="6224"/>
    </location>
</feature>
<dbReference type="Pfam" id="PF00168">
    <property type="entry name" value="C2"/>
    <property type="match status" value="2"/>
</dbReference>
<feature type="compositionally biased region" description="Basic and acidic residues" evidence="13">
    <location>
        <begin position="1018"/>
        <end position="1038"/>
    </location>
</feature>
<evidence type="ECO:0000256" key="6">
    <source>
        <dbReference type="ARBA" id="ARBA00023018"/>
    </source>
</evidence>
<feature type="compositionally biased region" description="Basic and acidic residues" evidence="13">
    <location>
        <begin position="3716"/>
        <end position="3729"/>
    </location>
</feature>
<feature type="compositionally biased region" description="Low complexity" evidence="13">
    <location>
        <begin position="4079"/>
        <end position="4114"/>
    </location>
</feature>
<dbReference type="Ensembl" id="ENSELUT00000031948.3">
    <property type="protein sequence ID" value="ENSELUP00000021306.3"/>
    <property type="gene ID" value="ENSELUG00000020451.3"/>
</dbReference>
<feature type="region of interest" description="Disordered" evidence="13">
    <location>
        <begin position="2203"/>
        <end position="2324"/>
    </location>
</feature>
<feature type="compositionally biased region" description="Polar residues" evidence="13">
    <location>
        <begin position="2773"/>
        <end position="2783"/>
    </location>
</feature>
<dbReference type="GO" id="GO:0035418">
    <property type="term" value="P:protein localization to synapse"/>
    <property type="evidence" value="ECO:0007669"/>
    <property type="project" value="TreeGrafter"/>
</dbReference>
<feature type="compositionally biased region" description="Polar residues" evidence="13">
    <location>
        <begin position="436"/>
        <end position="465"/>
    </location>
</feature>
<dbReference type="SUPFAM" id="SSF49562">
    <property type="entry name" value="C2 domain (Calcium/lipid-binding domain, CaLB)"/>
    <property type="match status" value="2"/>
</dbReference>
<feature type="region of interest" description="Disordered" evidence="13">
    <location>
        <begin position="226"/>
        <end position="304"/>
    </location>
</feature>
<protein>
    <recommendedName>
        <fullName evidence="10">Protein piccolo</fullName>
    </recommendedName>
    <alternativeName>
        <fullName evidence="11">Aczonin</fullName>
    </alternativeName>
</protein>
<feature type="compositionally biased region" description="Basic and acidic residues" evidence="13">
    <location>
        <begin position="2364"/>
        <end position="2410"/>
    </location>
</feature>
<feature type="region of interest" description="Disordered" evidence="13">
    <location>
        <begin position="1189"/>
        <end position="1276"/>
    </location>
</feature>
<evidence type="ECO:0000256" key="4">
    <source>
        <dbReference type="ARBA" id="ARBA00022833"/>
    </source>
</evidence>
<evidence type="ECO:0000256" key="11">
    <source>
        <dbReference type="ARBA" id="ARBA00083569"/>
    </source>
</evidence>
<feature type="compositionally biased region" description="Polar residues" evidence="13">
    <location>
        <begin position="108"/>
        <end position="117"/>
    </location>
</feature>
<feature type="compositionally biased region" description="Gly residues" evidence="13">
    <location>
        <begin position="7328"/>
        <end position="7369"/>
    </location>
</feature>
<feature type="region of interest" description="Disordered" evidence="13">
    <location>
        <begin position="6111"/>
        <end position="6130"/>
    </location>
</feature>
<feature type="region of interest" description="Disordered" evidence="13">
    <location>
        <begin position="6077"/>
        <end position="6105"/>
    </location>
</feature>
<evidence type="ECO:0000256" key="7">
    <source>
        <dbReference type="ARBA" id="ARBA00023273"/>
    </source>
</evidence>
<dbReference type="InterPro" id="IPR011011">
    <property type="entry name" value="Znf_FYVE_PHD"/>
</dbReference>
<feature type="region of interest" description="Disordered" evidence="13">
    <location>
        <begin position="6790"/>
        <end position="6824"/>
    </location>
</feature>
<feature type="compositionally biased region" description="Polar residues" evidence="13">
    <location>
        <begin position="375"/>
        <end position="389"/>
    </location>
</feature>
<dbReference type="CDD" id="cd06714">
    <property type="entry name" value="PDZ_RIM-like"/>
    <property type="match status" value="1"/>
</dbReference>
<feature type="domain" description="C2" evidence="14">
    <location>
        <begin position="7177"/>
        <end position="7308"/>
    </location>
</feature>
<feature type="region of interest" description="Disordered" evidence="13">
    <location>
        <begin position="4288"/>
        <end position="4335"/>
    </location>
</feature>
<evidence type="ECO:0000256" key="12">
    <source>
        <dbReference type="SAM" id="Coils"/>
    </source>
</evidence>
<feature type="compositionally biased region" description="Polar residues" evidence="13">
    <location>
        <begin position="4322"/>
        <end position="4334"/>
    </location>
</feature>
<feature type="region of interest" description="Disordered" evidence="13">
    <location>
        <begin position="4643"/>
        <end position="4664"/>
    </location>
</feature>
<feature type="compositionally biased region" description="Basic and acidic residues" evidence="13">
    <location>
        <begin position="1796"/>
        <end position="1812"/>
    </location>
</feature>
<feature type="compositionally biased region" description="Acidic residues" evidence="13">
    <location>
        <begin position="3681"/>
        <end position="3690"/>
    </location>
</feature>
<feature type="region of interest" description="Disordered" evidence="13">
    <location>
        <begin position="6301"/>
        <end position="6348"/>
    </location>
</feature>
<feature type="region of interest" description="Disordered" evidence="13">
    <location>
        <begin position="6731"/>
        <end position="6758"/>
    </location>
</feature>
<dbReference type="SMART" id="SM00239">
    <property type="entry name" value="C2"/>
    <property type="match status" value="2"/>
</dbReference>
<feature type="compositionally biased region" description="Polar residues" evidence="13">
    <location>
        <begin position="802"/>
        <end position="814"/>
    </location>
</feature>
<feature type="compositionally biased region" description="Polar residues" evidence="13">
    <location>
        <begin position="4567"/>
        <end position="4577"/>
    </location>
</feature>
<feature type="region of interest" description="Disordered" evidence="13">
    <location>
        <begin position="2487"/>
        <end position="2534"/>
    </location>
</feature>
<evidence type="ECO:0000256" key="8">
    <source>
        <dbReference type="ARBA" id="ARBA00023302"/>
    </source>
</evidence>
<feature type="region of interest" description="Disordered" evidence="13">
    <location>
        <begin position="7136"/>
        <end position="7168"/>
    </location>
</feature>
<feature type="region of interest" description="Disordered" evidence="13">
    <location>
        <begin position="773"/>
        <end position="976"/>
    </location>
</feature>
<keyword evidence="2" id="KW-0677">Repeat</keyword>
<keyword evidence="8" id="KW-0111">Calcium/phospholipid-binding</keyword>
<feature type="compositionally biased region" description="Polar residues" evidence="13">
    <location>
        <begin position="418"/>
        <end position="427"/>
    </location>
</feature>
<feature type="compositionally biased region" description="Low complexity" evidence="13">
    <location>
        <begin position="1223"/>
        <end position="1234"/>
    </location>
</feature>
<feature type="compositionally biased region" description="Polar residues" evidence="13">
    <location>
        <begin position="2620"/>
        <end position="2631"/>
    </location>
</feature>
<dbReference type="Proteomes" id="UP000265140">
    <property type="component" value="Chromosome 19"/>
</dbReference>
<dbReference type="InterPro" id="IPR035892">
    <property type="entry name" value="C2_domain_sf"/>
</dbReference>
<feature type="compositionally biased region" description="Basic and acidic residues" evidence="13">
    <location>
        <begin position="564"/>
        <end position="585"/>
    </location>
</feature>
<feature type="region of interest" description="Disordered" evidence="13">
    <location>
        <begin position="536"/>
        <end position="617"/>
    </location>
</feature>
<feature type="region of interest" description="Disordered" evidence="13">
    <location>
        <begin position="4057"/>
        <end position="4117"/>
    </location>
</feature>
<feature type="compositionally biased region" description="Basic and acidic residues" evidence="13">
    <location>
        <begin position="1498"/>
        <end position="1515"/>
    </location>
</feature>
<sequence length="7675" mass="822967">MAEVLCPVCNTREPPNHNTCTQCKTVVCSSCGFSPPDSGGTEWLCLTCQMQRALGGSYTPGHPKMKPQPSPNKTSTPPAPQKEYTPTPGSPQRKPATSAAERPKPDVANTTDPQKLSSPKPAQKAPQENQRTSGSQKPQEQPGQPGRKQSNAISFPQQQPPKGGSSPAKAVPPPQPQPPKPESGGLFGFGGSKSQPAPSKPEESVSGKMFGFGSSIFSSASTLISSAVQDEHRTTPSASPKMSAAAQASPKIPPAKETKPPAAQKPEEKADPPQHTKVPPSVQAKVPTKGAASSQPVPKTDKSTCPLCKVELNMGSKDPPNYNTCTECKNTVCNLCGFNPMPHETEVKEWLCLNCQMKRMEPPGPPVIEPQPSPNKGSLPQKASVTTIAPQKKDTPTPGSPQRKPATSAAERPKPDVANTTDPQKLSSPKPAQKAPQENQRTSGSQKPQEQPGQPGRKQSNAISFPQQQPPKGGSSPAKAVPPPQPQPPKPESGGLFGFGGSKSQPAPSKPEESVSGKMFGFGSSIFSSASTLISSAVQDEHRTTPSASPKMSAAAQASPKIPPAKETKPPAAQKEEEKKAEKPQQTKVPPPGQAKVEKIPPEPPKGAAPVPKSDQSTCPLCKVELKMGSKDPPNYNTCTECKNTVCNLCGFNPMPNATEVMEWLCLNCQMQRALGVIEPPGLPMMKPQAPPNKVSAPAAPQKIGTQSHSSPHKVATDPASPRKEPVSLAPKSVPSKPEESVSGKMIGFGSSIFNSASTVITSAVQDVPRVTPPVSPKVSAPVAPQKKDTPSPAGVRKGASTPVSPKIESQTPAASVKEDLPMPGFFQRKPDSSALTSKEDHKPVGPLKPGEPSGSKQGSIAQPQQTPSQEKTPQVQPQQTLAETKKAGPKTQQQPPKVGISPGSAQKVAQENRRSSEPHEKPQQLNQPGRRLSSNIPSTQPLKQESGGFLGFGAPKSQPAPSKTEESVSGKMFGFGSSIFSSASTLISSAVQDEHRATPSASPKMSAADEASPKIPPTKETKPPAAQKPEEKAEPPQHTKVLPSVQAKFPGEPPNGAASTQPVPKSDQSTCPLCKVELNMDSKDPPNYNTCTECKNTVCNLCGFNPMPHETEQVEWLCLNCQMQRALGGGPSMMKLSPNKVSASEMVTPTPSAAKKDIATLAASAKKDSPTPGSPQSKPVTPFEISKAEAAKAADTEVQASPAPAKTAPTENQRTSESQKLQQQPSPGRRQSSAFPATNQPPKHESGGLFGFGIPKSQSTTSKPEESVSGKMFGFGSSIFSSASTLITSTVQDEAFHTTPTPPKVSSPVIPKQKEATILDGAQKVVTIPASPKKDPETQASMKETPTTGTSREHGASPAVTSQQYQKPVGKTTPQQKTLQQHGEPPQPPVHAPKAELAKPQQQLRKGGTSPVKPVPPPQVQPPKQSGGFFGFGGPKSQPATSKPDESVSGKMFGFGSSIFSSASTLISSAVQDEHRTTPPSSPKVSAAAQSSPKIPPAKETKPPAAHTAEKKAEQPQQTNVPPTVQDKVDKLSSEPPKDSASSQPVSKTEKSSCPLCKVELNMGSKDPPNYNTCTECKNTVCNLCGFNPMPHETEVTEWLCLNCQMQRALGRMEPLGNSAMKLSPNKTSAPQPFVVTPAASVKKDCPTPGYSQSKAAPSAAEISKAGPANELDSQKLANPAPPQKTTLENRRTSEPQKPQQPSSPGHMLSSTNPAKQQTPKLESGGLFGFGGPKSQPAPSKPDGSVPGKMLGFGSAIFSSASTVITSAVQDEHRTTPPASPNMTRAAQASPKIPPAKETKHPAEAEKKAEQYHQSTFSPLQDKVEKIPSEHPNGAASSQPVPKTDKSNCPLCKVELNMGSKDPPNYNTCTECKNTVCNLCGFNPMPNVTELKEWLCLNCQMHRSHGVMELSGPPMMKYKDPLNKDATHYTHQKHTPTAATTKKDTLTLQKEETTVRAAPQMDSQLPASSKMLSQSQHDFTPPDLSKTGEFRMPDLLVHNVSATPHTKEEPTPASPLINEAPPSPFVKEDPTPASTVTNTEPSLMSTLTKEQPTPASPLIQGSQTSASPLIKEASTTGFTLPKTPVLPLTKEAVASAPTSSQKQNEPILAGTPHRKEASTSDSTEDREAVQSEEGLQQKKGAPSLAALETKEGKPLVPTQSKQSPILESAKTKETTTVITPLENISLDKQKPDVFQKSVEQTDTCTTKQKEAVQQFQDPEKLSTKALPQVQPLKSPNHDPNISPPKQESEKPTSPAIATKAPQNRRTSEPQNPPQQPNQPGRRQSSAIPATKQPIKQESGGLFGFGGPKSQSTPSKPEESVSGKMFGFSSSIFSSATTFMTSAAQDKPCTTPPTSPKVSAANKDSPKIPSAKEIKPPALQKAEKHVEQQKAKVLRPVEAKEDTQPSEPEKAASSSQPAPKSNQSTCPLCKMEFNIGSKELPNYNTCTECKNTVCNLCGFNPMPNVTEVKEWLCLNCQMQRALGGVEPPDPSMIKPQPSKVSTQACHENEAPTSALPIKEPGYEPSSKKPAESVSGKMLGIGSSIFSSASTVITSAVQEKPQTTPPASPKVSSPVAPQQKEIPKPDSFPKVTPKMASPKKEPVTAASVKENTAVPGLPQREVSSAVASQQDQKPVDEPTPKPAQPPPQQKTLQQGKPLQSPAVAPNVKPADSQQQLPKGGTSPAKTAPSPLTQPPKHESGGFFGFGGPKSQPASSKPEESVSGKMFGFGTSIFSSASTLITSAVQDQPRTTPPASPKVSASVSPPHKKTPTPAGFQQTAPTTASPKKEAMTPETVKENPAPSLNKDVTPAVASHQNQKPMDKPTSNLVQSPLLQKIPQQQGKLEQPSAGSPKSEPDLSNAKAANAAGPETQASPVSDQKAPLENRRTSEPLKPLQEIKPVRRLSSAIPATKQPIKQESGGLFGFGGPKSQSTPSKPEESVSGKMFGFGSSIFSSASTLISSAVQDEHRTTPPSSPKVSTAAQASPKIPLAKETKPPAAHKEEKKAEQPQQTKPPRSVQVKMEKVPSEPPKGAASSQAVPKAGQSTCPLCKVELNMDLKETPNYNTCTECKNTVCNLCGFNPMTNETETEWLCLNCQTQRALSGQLAEMEMAQPEPIQTLPKTLLAMTSTKLKPQLPTAATITTQTLPKAQPPSQTVPLTSEPTLYTPNDLVPNVEVPKVSISKKEAAKIELSVSDFPTTELPKSVPPKTEQPVTEAAAVTAPFASVQVTEGMTAHASLSTTVVTAIAITPATVKENSEAKVQSAKLSKSAEGKVEKDIQGKVEKEAEDKFEKETEKMVEKAKEKKVDQAAEEIERLTPQPAPTAANVMEVVTPLVEKMDYVLSDPQKTLPEVTVKEKVEDQTSASLLVDQVVVDIPSIPVSPFEGDTKTGDHSPQDGPDILPISQGSYASEEELKEVKTLRDVLVMDTTPETAMPAKEEVNGEKRRLSYIPMEESSGSEPSPSPQLQRRRLSAIAVSTAASSSSEDYKADSPTDSPSDSPESFVDEEEFIRRQIIGMTGEEEMSLSEEEEEIKEKETKEAEVDYASAKAMPLLKKDSMDNEDNTGRIPSLPGSEPKTTRESAELTEHTTVYKKAMPMTRQRTKSTDGDAEVESITDSLDRSKGEGSSSVQVSSFTPGTSPTSASSLEEDSDSSPTHKRSSEGKQHRKAKHRQSGQPISTIEDSSEEEEFREEDDHIREKEKQLDQQQVKRSSKKSKRDKDELRVQRRLDHSPISPSNLSPIEDASPTEEAKPAQEFHRTSGSDYSPSMESDSDAFHTEARIAVPKKIKFSTAKPLKSAEEAYEEMLQKARSPKKETVPVPEIEPLYDGMAIEDYLYESLVEEPEAEHSSTQLEQPQKDPAKEPGKIGLRSPEEVYEEMIQKKELMLIEQEFKKAMDIGNPQIHVTAPSSAAAECCKVGEAEGEKPMLDADSTYVKRKKRPAPPRPSEPPKRPDVDIAKPKVLQDMVLRRALYPIPDLKITQCSSGEDETDESIIEEYGVGVSSDITPSDESETKEVEYLPGSKHIPITEAADIEPITMVSEVLLVKATPIPASAPETVLAPSMTTTPSSVSPVSPPTSPATPVSPASNATSSSSFQAKSPLSSDSTPITTPTPDLAKAEAPFGSQSIAISPPSIAPIMVVSPTTVLVTVPDLVTDPNQAPTPATTTTDATSEAQATAPAPVVVQISDPVVIQMPDLVTSPSQISVQGPPSVQVTAPTPIPSPVASQLPSPVPVVPSAVPTPAPVPAPITAPAPVVVQMPDLVTTTSVVSHQAQAPGPATVLNSVPVRAAAPSPTPTVVPASGTRRIQRQASTKKKPPPPPPRSTSVSLPQTSAEPTSIRAIQHVSPTMTTTTGMGIGLNGQPIQSLVVDIQPHVEQVCPEGGPIPQVMMTPTRQEHVVIVVPNVENVSVLGQTTRDQVANSVAMTTTSAGVEGISQMITGPVVASVAPFPIAPPLPAVLSSDKCRPAVDTPPPTTHPPPPATLPKPAVYPKKPSVSILPSVPIATVTTTGHSPVHKSSAPPPVPPKPVSIPAGLVFSHRPGESVKPPVVPTASHTLPRAREVLPNDSVSQPFTATTLPRTREPPNALSLSLTTPVESKMSATSPRSPMSPRYAKCLETYVVITLPSEPSTPTEGITVQAPIRRGSIPSTKQTGPEVRTTPSEQPSPIEAFSAQATIRTASVPSLRQPPPTAAIVPVEAPTAPEAVAVKATGRPPSIPSDMQPPHGVAEVVTVSAGSETPIQVHSVPAPVKKPYIPPTAQLGQTVSEVMTEPQVSVEMSIPQASGRRTSIPAVPQQPQYVAEVIALPSVQDILTEVVSVDDLGKRTSIPLQMQQPQTLTEVSGMYSDAIPSTMHQSSSLIEVVSTTAVSRRASIPSEMHQPQTMTEISTMPIQLELPDEAVVSQVHLESTPSTMHQSPSLIEVFSTDIMSRRTSIPLEMKQPQTMAEVSAMSLQQEIPNEALFSQVHLEAVPSSVHQSPSLTLRESTPSEMQQPQTMAEVFTIPSQQEIPTDAVTGQVRVESTPSGMHQSQSLIEVVSTDAMSRTASIPLDIQQPQTIQEISAMSLQPERPSIPSSSQQQQALTEVITLPLEYVMPIEAITTEAFTTKRTSISSVGQPYTIAYPYETPIQVVTTEAISTTRQASITMQQPQSMAQVITMPAEIEGPLETFHTEVPYRRESITSLVHPQQAVSEVLTYSSEYGTPLEIITTEAYARRMSVPSVQQTPQAITVAPVTITRKFHQESVESQEICGPEKVVSSLSHVYSTSISTSAQPPESLPSLVTQVVTTEVQRTTVSVVHERLPQVAASNAVAITIQPDLAKVQPSLKQNGKTFSGDAIDLRTIKVGVKMTDSGMDLTPQESSRQSIFSDSRGRHTAVQPEIVNLSADITPSTTLSVVTGSITIVTCSATISSYTNEPAEKPLDLQGYVSSMPLPLTTYKPFEPLAQIVYRRIDSPPVVKTVAVVDTETPINLSYGATAVDSRLSVAMTPAITNGGIMPSEPAGAVDLSTSRPLRAMVALSSTSPGVVTNVVQDDGTPIDLTSGRSVCCDVIYKLPFTGSCRTKPPVITQPDNRFGYRDDHYQYDHAEVYSMKGMNGKAMSETNLADADLFLYDGKTGYDCSGASDSAIDLTAGNMSAGEALDYTSKAAGVYTGISTAPYSQVPTYSVLRSSDGMVYSSIPAPVPSTYAITTQPGSIFSTTLPPTGTHQEQLAPAPHPYGFTLPTDPGQQIISMDTKNLLPSALANIMTGFPDLYSDQTLEAIAASLDALALSPMFPGLEDSKITQYQMEREFLQLEKLKQLCLAEELEWERQEIQRYREQEQIMVQRELEELQALKQQLLMQQEEEHRAHLVAQQETYNQQREQLEQIQQLQVQLQRQLQEHYGTTGSSDNLLEAQYAGVGDNGQYWPVRDESNTSSSVTQLEGGVQYMTSRGQRDGGGQDQLALGRTLPPGLKQPGDQGYGTGVVGKRIVDSGVQTDDEDSLDRANVGRRRRNNRRGIDSCIQTDDEEDQEDEWDAPARSRRRARSNKHSSDGKHSGSKVSSIAIQTVAEISVQTDHSGSIKRPGIQMDTKVEIIKHISAPENSQRGGSLSCQTDTDRRRHSPVKADLAPKSPKVLYSPVSPLSPSKAMEGGQKMLTADLSRFSSGSRMLKPGQKSLSDPKSLSPTTEDRMSYHYTDIYSGRGSPSGTGKKVKRTLPKSPPEDDPLTGPSGFSTNSARRRLGRNTTMARAKILQDIDKELDLVERESSKLRRKQAELDEEEKEIDAKLRYLEMGINRRKDALLQEREKRERAYLQGVAEERDYMSDSEVSNIRETRGGSHGLERPRTAPQSEFDQFIPPQTETDSQYSTLTSPYSHYAQYVPQTQATSHYPEQTLYQQQALYQQHPYQSQSVYSSVSSLSYPEGSLSHQQAQSSGYQSKNTTNYEVIRNQPMIIVPSSCDGGYGVGKYGSLELRMGLDERSLAYSPMSSISTESFYADIDHHNARNYVLIEDIEQLTKGSTGLGSAALGSGFSLPDKDLSKADRLLRAAEARRTAEVAEFLGNSRLHSYGKGDENSMEEPYELKLLKQQIKQEFRRGTEGLEHLSGLAMPQYIPTDPSYRHFPKADKYSISRLTLEKQAAKQLPAAVLYQKQIKNQKKAALMDPKITKFSPIQESRDLEPDYSSFLGSGPSSATNLSNRARQLQDEITFGLRKSLSEQQKYLGSSLGANLAGSLGHNLGQSLGLGGPILRSTLQDDATYPSGTRSRPSSRPNSRPTSVYGLDLSIKRDLSSSSLRLKSDGEALDAAFSSGVARTKPTSLPISQSRGRIPIVAQNSEEESPLSPVGEPMGMARASAGPLPPISADSRDQFGSSHSLPEVQQHMREESRATRGHSGVFDRDIAFIMDDLGGAMSDSEALTDSMLTLNRDDPRIFHESIRHAGGPNWNIEAYHLRSEDTDWFDKPAERQHGETRQPQDRRQTKLIRYTFPHTRIKLQRDPKDTSVSGNGLGIRLVGGKEIPGSRGEIGAYIAKVTPGGVAEQTAKVVEGMQVLEWNGVPLMGKTYEEVQCIIGQSCSEAELCVRLDLNMLSDPEHPLALENHAQLKPGDRQRSPGVDPKQLAAELQKVSQQQAPGMGVGGHGGVGVLSALDRSALLHSGNASASSSAVPSPGQPASPAINKKQRHSAKSAADVQVLKPHPITGEIQLQINYDRNLGNLIVHVLQARNLAQREPNGYSDPFVKVYLLPGRGQVMVVQNASAENKRRTKYVQRSVNPEWNQTVIYKNIHLEQLKKKTLEVTVWDYDRSSSNDFLGEVLIDLSNTSQLDNTPRWLPLKEQSESIEHSRSHLSTQGPGGLGGSGSGAGQGPTSGPGSGQGMGPGMGQGHGQGPGQGPGQMEECHESPKNSVIKSQSHGIFPDPAKDMQMVTLEKSHSSPGSSKSSSDGQLRSHGPSRSQSKSSVTQTHLEDAGIAIAAAEAAVQQSRLQPRPGHRLGDLSGQVVSSAPNLVEGYGCLDGEEGAGTGVDSAIFQVPRIGKAIPNGTDKSGGLSISLSDNEGGGGKTQVMGEIKVALKKEVKQEGDQLVLEVLQCRNITYKFKSPDHLPDLYVKLYVVNVATQKRIIKKKTRVCRHDREPSFNETFRFTLNPTGHSLQLFLVSNGGKFMKKTLIGEAYIWLDKVDMRKRVVSWHKLLVSSTHNLS</sequence>
<feature type="compositionally biased region" description="Polar residues" evidence="13">
    <location>
        <begin position="1339"/>
        <end position="1351"/>
    </location>
</feature>
<feature type="compositionally biased region" description="Basic and acidic residues" evidence="13">
    <location>
        <begin position="2879"/>
        <end position="2888"/>
    </location>
</feature>
<feature type="compositionally biased region" description="Basic and acidic residues" evidence="13">
    <location>
        <begin position="2784"/>
        <end position="2795"/>
    </location>
</feature>
<feature type="region of interest" description="Disordered" evidence="13">
    <location>
        <begin position="2555"/>
        <end position="2728"/>
    </location>
</feature>
<feature type="compositionally biased region" description="Basic and acidic residues" evidence="13">
    <location>
        <begin position="3747"/>
        <end position="3759"/>
    </location>
</feature>
<dbReference type="PROSITE" id="PS50106">
    <property type="entry name" value="PDZ"/>
    <property type="match status" value="1"/>
</dbReference>
<keyword evidence="6" id="KW-0770">Synapse</keyword>
<dbReference type="GO" id="GO:0030424">
    <property type="term" value="C:axon"/>
    <property type="evidence" value="ECO:0007669"/>
    <property type="project" value="TreeGrafter"/>
</dbReference>
<feature type="compositionally biased region" description="Low complexity" evidence="13">
    <location>
        <begin position="1697"/>
        <end position="1706"/>
    </location>
</feature>
<reference evidence="17" key="1">
    <citation type="journal article" date="2014" name="PLoS ONE">
        <title>The genome and linkage map of the northern pike (Esox lucius): conserved synteny revealed between the salmonid sister group and the Neoteleostei.</title>
        <authorList>
            <person name="Rondeau E.B."/>
            <person name="Minkley D.R."/>
            <person name="Leong J.S."/>
            <person name="Messmer A.M."/>
            <person name="Jantzen J.R."/>
            <person name="von Schalburg K.R."/>
            <person name="Lemon C."/>
            <person name="Bird N.H."/>
            <person name="Koop B.F."/>
        </authorList>
    </citation>
    <scope>NUCLEOTIDE SEQUENCE</scope>
</reference>
<feature type="compositionally biased region" description="Basic residues" evidence="13">
    <location>
        <begin position="4304"/>
        <end position="4315"/>
    </location>
</feature>
<feature type="compositionally biased region" description="Polar residues" evidence="13">
    <location>
        <begin position="3623"/>
        <end position="3640"/>
    </location>
</feature>
<dbReference type="Bgee" id="ENSELUG00000020451">
    <property type="expression patterns" value="Expressed in brain and 4 other cell types or tissues"/>
</dbReference>
<feature type="region of interest" description="Disordered" evidence="13">
    <location>
        <begin position="363"/>
        <end position="523"/>
    </location>
</feature>
<evidence type="ECO:0000256" key="9">
    <source>
        <dbReference type="ARBA" id="ARBA00034101"/>
    </source>
</evidence>
<dbReference type="InterPro" id="IPR013083">
    <property type="entry name" value="Znf_RING/FYVE/PHD"/>
</dbReference>
<feature type="region of interest" description="Disordered" evidence="13">
    <location>
        <begin position="2343"/>
        <end position="2424"/>
    </location>
</feature>
<feature type="region of interest" description="Disordered" evidence="13">
    <location>
        <begin position="3921"/>
        <end position="3958"/>
    </location>
</feature>
<feature type="region of interest" description="Disordered" evidence="13">
    <location>
        <begin position="2005"/>
        <end position="2065"/>
    </location>
</feature>
<dbReference type="InterPro" id="IPR036034">
    <property type="entry name" value="PDZ_sf"/>
</dbReference>
<feature type="region of interest" description="Disordered" evidence="13">
    <location>
        <begin position="3378"/>
        <end position="3403"/>
    </location>
</feature>
<feature type="compositionally biased region" description="Acidic residues" evidence="13">
    <location>
        <begin position="3984"/>
        <end position="3993"/>
    </location>
</feature>
<dbReference type="FunFam" id="2.60.40.150:FF:000137">
    <property type="entry name" value="Piccolo presynaptic cytomatrix protein"/>
    <property type="match status" value="1"/>
</dbReference>